<dbReference type="RefSeq" id="WP_345342864.1">
    <property type="nucleotide sequence ID" value="NZ_BAABFB010000024.1"/>
</dbReference>
<keyword evidence="3" id="KW-0418">Kinase</keyword>
<keyword evidence="3" id="KW-0808">Transferase</keyword>
<evidence type="ECO:0000256" key="1">
    <source>
        <dbReference type="SAM" id="MobiDB-lite"/>
    </source>
</evidence>
<feature type="compositionally biased region" description="Low complexity" evidence="1">
    <location>
        <begin position="447"/>
        <end position="474"/>
    </location>
</feature>
<sequence length="565" mass="59872">MAATDITGPPPRRRLIHRVPTSLRQHWKLLVVFVAFVAIMATVFGNARIRPYITGDATVIASDVTDNVAGTVDLFDGSVQHELSLQMPDAEYRDMITSFQKSGEKKWVTADITIDGTVVTDAAVRLKGNSTLMGVRGTGPGGEGFPPGGMQPPDGVQLPDGMQLPEGFAPPENGRLPDGFGGTGGMGELMSSVSADDPTSLPLLISFDENVEGRAYQGLTEISVRPGSPALNEAMALALTAETDQPTQRFAYTVYSINGGSTATRLLLEHPDDAYANALFDSDGYLYKADANSRFAYTGDDQSGYADQFKQINAVGDGNLQPIINFLKWLDSASDEEFDTRLGAWVDVESFARYAATQNLIVNGDDIAGPGQNYYLWYDLESGLLSVVSWDLNLAMTGGTAAGPRDSVSVGGGGRPGGAVQAGPTQAGAGTTVGQPPPTGATRRTEQQTTTADAAPAAGAAAAGGVMPGPAADGNRNAHGRPREGNTLKTRFLGSNAFTDLYESAYWDLFEQMYGSGRAQELLDRLAETVPTSDGLTAEDLRSSVDTMRTWIDQRTAALSEMRDA</sequence>
<protein>
    <submittedName>
        <fullName evidence="3">CotH kinase family protein</fullName>
    </submittedName>
</protein>
<feature type="region of interest" description="Disordered" evidence="1">
    <location>
        <begin position="401"/>
        <end position="484"/>
    </location>
</feature>
<dbReference type="EMBL" id="BAABFB010000024">
    <property type="protein sequence ID" value="GAA4475105.1"/>
    <property type="molecule type" value="Genomic_DNA"/>
</dbReference>
<reference evidence="4" key="1">
    <citation type="journal article" date="2019" name="Int. J. Syst. Evol. Microbiol.">
        <title>The Global Catalogue of Microorganisms (GCM) 10K type strain sequencing project: providing services to taxonomists for standard genome sequencing and annotation.</title>
        <authorList>
            <consortium name="The Broad Institute Genomics Platform"/>
            <consortium name="The Broad Institute Genome Sequencing Center for Infectious Disease"/>
            <person name="Wu L."/>
            <person name="Ma J."/>
        </authorList>
    </citation>
    <scope>NUCLEOTIDE SEQUENCE [LARGE SCALE GENOMIC DNA]</scope>
    <source>
        <strain evidence="4">JCM 32206</strain>
    </source>
</reference>
<accession>A0ABP8NVI6</accession>
<dbReference type="PANTHER" id="PTHR40050">
    <property type="entry name" value="INNER SPORE COAT PROTEIN H"/>
    <property type="match status" value="1"/>
</dbReference>
<dbReference type="Pfam" id="PF08757">
    <property type="entry name" value="CotH"/>
    <property type="match status" value="1"/>
</dbReference>
<feature type="transmembrane region" description="Helical" evidence="2">
    <location>
        <begin position="27"/>
        <end position="45"/>
    </location>
</feature>
<proteinExistence type="predicted"/>
<dbReference type="PANTHER" id="PTHR40050:SF1">
    <property type="entry name" value="INNER SPORE COAT PROTEIN H"/>
    <property type="match status" value="1"/>
</dbReference>
<evidence type="ECO:0000313" key="3">
    <source>
        <dbReference type="EMBL" id="GAA4475105.1"/>
    </source>
</evidence>
<name>A0ABP8NVI6_9NOCA</name>
<keyword evidence="4" id="KW-1185">Reference proteome</keyword>
<comment type="caution">
    <text evidence="3">The sequence shown here is derived from an EMBL/GenBank/DDBJ whole genome shotgun (WGS) entry which is preliminary data.</text>
</comment>
<dbReference type="GO" id="GO:0016301">
    <property type="term" value="F:kinase activity"/>
    <property type="evidence" value="ECO:0007669"/>
    <property type="project" value="UniProtKB-KW"/>
</dbReference>
<organism evidence="3 4">
    <name type="scientific">Rhodococcus olei</name>
    <dbReference type="NCBI Taxonomy" id="2161675"/>
    <lineage>
        <taxon>Bacteria</taxon>
        <taxon>Bacillati</taxon>
        <taxon>Actinomycetota</taxon>
        <taxon>Actinomycetes</taxon>
        <taxon>Mycobacteriales</taxon>
        <taxon>Nocardiaceae</taxon>
        <taxon>Rhodococcus</taxon>
    </lineage>
</organism>
<dbReference type="InterPro" id="IPR014867">
    <property type="entry name" value="Spore_coat_CotH_CotH2/3/7"/>
</dbReference>
<evidence type="ECO:0000313" key="4">
    <source>
        <dbReference type="Proteomes" id="UP001501183"/>
    </source>
</evidence>
<keyword evidence="2" id="KW-0812">Transmembrane</keyword>
<keyword evidence="2" id="KW-0472">Membrane</keyword>
<evidence type="ECO:0000256" key="2">
    <source>
        <dbReference type="SAM" id="Phobius"/>
    </source>
</evidence>
<gene>
    <name evidence="3" type="ORF">GCM10023094_12000</name>
</gene>
<dbReference type="Proteomes" id="UP001501183">
    <property type="component" value="Unassembled WGS sequence"/>
</dbReference>
<keyword evidence="2" id="KW-1133">Transmembrane helix</keyword>